<reference evidence="6" key="1">
    <citation type="journal article" date="2019" name="Int. J. Syst. Evol. Microbiol.">
        <title>The Global Catalogue of Microorganisms (GCM) 10K type strain sequencing project: providing services to taxonomists for standard genome sequencing and annotation.</title>
        <authorList>
            <consortium name="The Broad Institute Genomics Platform"/>
            <consortium name="The Broad Institute Genome Sequencing Center for Infectious Disease"/>
            <person name="Wu L."/>
            <person name="Ma J."/>
        </authorList>
    </citation>
    <scope>NUCLEOTIDE SEQUENCE [LARGE SCALE GENOMIC DNA]</scope>
    <source>
        <strain evidence="6">JCM 4737</strain>
    </source>
</reference>
<dbReference type="PANTHER" id="PTHR43132">
    <property type="entry name" value="ARSENICAL RESISTANCE OPERON REPRESSOR ARSR-RELATED"/>
    <property type="match status" value="1"/>
</dbReference>
<evidence type="ECO:0000256" key="3">
    <source>
        <dbReference type="ARBA" id="ARBA00023163"/>
    </source>
</evidence>
<evidence type="ECO:0000313" key="6">
    <source>
        <dbReference type="Proteomes" id="UP000599437"/>
    </source>
</evidence>
<dbReference type="EMBL" id="BMVO01000001">
    <property type="protein sequence ID" value="GHA87119.1"/>
    <property type="molecule type" value="Genomic_DNA"/>
</dbReference>
<keyword evidence="2" id="KW-0238">DNA-binding</keyword>
<dbReference type="InterPro" id="IPR051011">
    <property type="entry name" value="Metal_resp_trans_reg"/>
</dbReference>
<gene>
    <name evidence="5" type="ORF">GCM10010346_07210</name>
</gene>
<dbReference type="InterPro" id="IPR036390">
    <property type="entry name" value="WH_DNA-bd_sf"/>
</dbReference>
<dbReference type="RefSeq" id="WP_138898127.1">
    <property type="nucleotide sequence ID" value="NZ_BMVO01000001.1"/>
</dbReference>
<keyword evidence="3" id="KW-0804">Transcription</keyword>
<feature type="domain" description="HTH arsR-type" evidence="4">
    <location>
        <begin position="266"/>
        <end position="337"/>
    </location>
</feature>
<dbReference type="CDD" id="cd00090">
    <property type="entry name" value="HTH_ARSR"/>
    <property type="match status" value="1"/>
</dbReference>
<dbReference type="Proteomes" id="UP000599437">
    <property type="component" value="Unassembled WGS sequence"/>
</dbReference>
<protein>
    <submittedName>
        <fullName evidence="5">Transcriptional regulator</fullName>
    </submittedName>
</protein>
<evidence type="ECO:0000256" key="2">
    <source>
        <dbReference type="ARBA" id="ARBA00023125"/>
    </source>
</evidence>
<dbReference type="SMART" id="SM00418">
    <property type="entry name" value="HTH_ARSR"/>
    <property type="match status" value="1"/>
</dbReference>
<dbReference type="PANTHER" id="PTHR43132:SF8">
    <property type="entry name" value="HTH-TYPE TRANSCRIPTIONAL REGULATOR KMTR"/>
    <property type="match status" value="1"/>
</dbReference>
<accession>A0ABQ3DFL5</accession>
<dbReference type="InterPro" id="IPR001845">
    <property type="entry name" value="HTH_ArsR_DNA-bd_dom"/>
</dbReference>
<comment type="caution">
    <text evidence="5">The sequence shown here is derived from an EMBL/GenBank/DDBJ whole genome shotgun (WGS) entry which is preliminary data.</text>
</comment>
<evidence type="ECO:0000256" key="1">
    <source>
        <dbReference type="ARBA" id="ARBA00023015"/>
    </source>
</evidence>
<dbReference type="SUPFAM" id="SSF46785">
    <property type="entry name" value="Winged helix' DNA-binding domain"/>
    <property type="match status" value="1"/>
</dbReference>
<proteinExistence type="predicted"/>
<evidence type="ECO:0000313" key="5">
    <source>
        <dbReference type="EMBL" id="GHA87119.1"/>
    </source>
</evidence>
<dbReference type="InterPro" id="IPR011991">
    <property type="entry name" value="ArsR-like_HTH"/>
</dbReference>
<sequence length="340" mass="36895">MLRIHFTTEDLNRLRVAARPDPLWEIVNSLHLLQNRQGALVFDPWRREVRQAVARAGLTRTVASLHRLYPCAAYLPDFLTPGRGIPDLETGLDQVLSTPATRMSAELGRLFADGPVPPVARRLAEGDVETLERLADSLRRYYAVAVEPYRDVIVSAVDADRPVRAEAALSHGPEGLLATYADFAWRDDGVLETGYPVDKELELRGRSLTMIPSFFCIRHPVALADEELPPVLVHPVTPDPGWLTLARGPGSGGDAGVRAAGLPVAQLIGHTRAAVLEVLGRPMTTTQLGGALRLTLSTASRHATVLREAGLVASERRGSRVLHRRTALGDALMNGGPSPL</sequence>
<keyword evidence="6" id="KW-1185">Reference proteome</keyword>
<evidence type="ECO:0000259" key="4">
    <source>
        <dbReference type="SMART" id="SM00418"/>
    </source>
</evidence>
<keyword evidence="1" id="KW-0805">Transcription regulation</keyword>
<organism evidence="5 6">
    <name type="scientific">Streptomyces chryseus</name>
    <dbReference type="NCBI Taxonomy" id="68186"/>
    <lineage>
        <taxon>Bacteria</taxon>
        <taxon>Bacillati</taxon>
        <taxon>Actinomycetota</taxon>
        <taxon>Actinomycetes</taxon>
        <taxon>Kitasatosporales</taxon>
        <taxon>Streptomycetaceae</taxon>
        <taxon>Streptomyces</taxon>
    </lineage>
</organism>
<dbReference type="Gene3D" id="1.10.10.10">
    <property type="entry name" value="Winged helix-like DNA-binding domain superfamily/Winged helix DNA-binding domain"/>
    <property type="match status" value="1"/>
</dbReference>
<dbReference type="InterPro" id="IPR036388">
    <property type="entry name" value="WH-like_DNA-bd_sf"/>
</dbReference>
<name>A0ABQ3DFL5_9ACTN</name>